<proteinExistence type="predicted"/>
<dbReference type="GO" id="GO:0006886">
    <property type="term" value="P:intracellular protein transport"/>
    <property type="evidence" value="ECO:0007669"/>
    <property type="project" value="InterPro"/>
</dbReference>
<sequence length="500" mass="55814">MSFPLKVKELLQLSDYGVQKDLIQDSTMQSDNFIVCRVKTGNSSQVTIIDMADPLNPESKPISVGSVIMHPSQRIIACRNASVLGIFDVEKEIKLKEHRSNAKIVFWKWLDEETIGFCTLSNAFTWSLNDNSQPVKMFKLLESLAPHAIVNYEKSDDRIWHAIMTGPRPNVTKEVGIMQLYNAASGYISQQLDGFAACFCKYTFKGQSSPTTLLVHCTKSKTNPHNKGKLCVKDMNSGSIQNIAEEPFIFEFEDDFPTFVQANLTFGVIYLASKKGIVHLFDIESSMRLYSIRFSQIPLFAVTSSENGGIIGINESGQVLSVTINHGTMLKYIGKTKPTLVSMLYTRWSAIPKSPKKPLPRKKPPRVTQRPVVPSAPSLALYDEPPVTAAAPVIPTAPVFPSAPRAPLMIPPSQIHLYAMPPPYSPRDETATVDLLGILIRSVQVVPTDSERRAIAAERERDELARRYAELEAKYRQAMTLNERRSQTPAVEPQNGLYRL</sequence>
<dbReference type="Gene3D" id="2.130.10.110">
    <property type="entry name" value="Clathrin heavy-chain terminal domain"/>
    <property type="match status" value="1"/>
</dbReference>
<gene>
    <name evidence="1" type="primary">WBGene00275959</name>
</gene>
<dbReference type="EnsemblMetazoa" id="PPA37590.1">
    <property type="protein sequence ID" value="PPA37590.1"/>
    <property type="gene ID" value="WBGene00275959"/>
</dbReference>
<accession>A0A2A6BAV7</accession>
<dbReference type="GO" id="GO:0030130">
    <property type="term" value="C:clathrin coat of trans-Golgi network vesicle"/>
    <property type="evidence" value="ECO:0007669"/>
    <property type="project" value="InterPro"/>
</dbReference>
<dbReference type="GO" id="GO:0030132">
    <property type="term" value="C:clathrin coat of coated pit"/>
    <property type="evidence" value="ECO:0007669"/>
    <property type="project" value="InterPro"/>
</dbReference>
<dbReference type="GO" id="GO:0006898">
    <property type="term" value="P:receptor-mediated endocytosis"/>
    <property type="evidence" value="ECO:0000318"/>
    <property type="project" value="GO_Central"/>
</dbReference>
<dbReference type="GO" id="GO:0005198">
    <property type="term" value="F:structural molecule activity"/>
    <property type="evidence" value="ECO:0007669"/>
    <property type="project" value="InterPro"/>
</dbReference>
<dbReference type="AlphaFoldDB" id="A0A2A6BAV7"/>
<dbReference type="Proteomes" id="UP000005239">
    <property type="component" value="Unassembled WGS sequence"/>
</dbReference>
<protein>
    <submittedName>
        <fullName evidence="1">Uncharacterized protein</fullName>
    </submittedName>
</protein>
<dbReference type="PANTHER" id="PTHR10292:SF1">
    <property type="entry name" value="CLATHRIN HEAVY CHAIN"/>
    <property type="match status" value="1"/>
</dbReference>
<dbReference type="GO" id="GO:0005938">
    <property type="term" value="C:cell cortex"/>
    <property type="evidence" value="ECO:0000318"/>
    <property type="project" value="GO_Central"/>
</dbReference>
<name>A0A2A6BAV7_PRIPA</name>
<organism evidence="1 2">
    <name type="scientific">Pristionchus pacificus</name>
    <name type="common">Parasitic nematode worm</name>
    <dbReference type="NCBI Taxonomy" id="54126"/>
    <lineage>
        <taxon>Eukaryota</taxon>
        <taxon>Metazoa</taxon>
        <taxon>Ecdysozoa</taxon>
        <taxon>Nematoda</taxon>
        <taxon>Chromadorea</taxon>
        <taxon>Rhabditida</taxon>
        <taxon>Rhabditina</taxon>
        <taxon>Diplogasteromorpha</taxon>
        <taxon>Diplogasteroidea</taxon>
        <taxon>Neodiplogasteridae</taxon>
        <taxon>Pristionchus</taxon>
    </lineage>
</organism>
<dbReference type="SUPFAM" id="SSF50989">
    <property type="entry name" value="Clathrin heavy-chain terminal domain"/>
    <property type="match status" value="1"/>
</dbReference>
<dbReference type="GO" id="GO:0045334">
    <property type="term" value="C:clathrin-coated endocytic vesicle"/>
    <property type="evidence" value="ECO:0000318"/>
    <property type="project" value="GO_Central"/>
</dbReference>
<evidence type="ECO:0000313" key="1">
    <source>
        <dbReference type="EnsemblMetazoa" id="PPA37590.1"/>
    </source>
</evidence>
<reference evidence="2" key="1">
    <citation type="journal article" date="2008" name="Nat. Genet.">
        <title>The Pristionchus pacificus genome provides a unique perspective on nematode lifestyle and parasitism.</title>
        <authorList>
            <person name="Dieterich C."/>
            <person name="Clifton S.W."/>
            <person name="Schuster L.N."/>
            <person name="Chinwalla A."/>
            <person name="Delehaunty K."/>
            <person name="Dinkelacker I."/>
            <person name="Fulton L."/>
            <person name="Fulton R."/>
            <person name="Godfrey J."/>
            <person name="Minx P."/>
            <person name="Mitreva M."/>
            <person name="Roeseler W."/>
            <person name="Tian H."/>
            <person name="Witte H."/>
            <person name="Yang S.P."/>
            <person name="Wilson R.K."/>
            <person name="Sommer R.J."/>
        </authorList>
    </citation>
    <scope>NUCLEOTIDE SEQUENCE [LARGE SCALE GENOMIC DNA]</scope>
    <source>
        <strain evidence="2">PS312</strain>
    </source>
</reference>
<dbReference type="PANTHER" id="PTHR10292">
    <property type="entry name" value="CLATHRIN HEAVY CHAIN RELATED"/>
    <property type="match status" value="1"/>
</dbReference>
<accession>A0A8R1USC8</accession>
<evidence type="ECO:0000313" key="2">
    <source>
        <dbReference type="Proteomes" id="UP000005239"/>
    </source>
</evidence>
<keyword evidence="2" id="KW-1185">Reference proteome</keyword>
<dbReference type="InterPro" id="IPR016025">
    <property type="entry name" value="Clathrin_H-chain_N"/>
</dbReference>
<reference evidence="1" key="2">
    <citation type="submission" date="2022-06" db="UniProtKB">
        <authorList>
            <consortium name="EnsemblMetazoa"/>
        </authorList>
    </citation>
    <scope>IDENTIFICATION</scope>
    <source>
        <strain evidence="1">PS312</strain>
    </source>
</reference>
<dbReference type="OrthoDB" id="1579135at2759"/>
<dbReference type="GO" id="GO:0071439">
    <property type="term" value="C:clathrin complex"/>
    <property type="evidence" value="ECO:0000318"/>
    <property type="project" value="GO_Central"/>
</dbReference>
<dbReference type="GO" id="GO:0032051">
    <property type="term" value="F:clathrin light chain binding"/>
    <property type="evidence" value="ECO:0000318"/>
    <property type="project" value="GO_Central"/>
</dbReference>